<comment type="caution">
    <text evidence="4">The sequence shown here is derived from an EMBL/GenBank/DDBJ whole genome shotgun (WGS) entry which is preliminary data.</text>
</comment>
<evidence type="ECO:0000313" key="4">
    <source>
        <dbReference type="EMBL" id="MFD1384124.1"/>
    </source>
</evidence>
<evidence type="ECO:0000259" key="3">
    <source>
        <dbReference type="PROSITE" id="PS50887"/>
    </source>
</evidence>
<organism evidence="4 5">
    <name type="scientific">Rhodanobacter aciditrophus</name>
    <dbReference type="NCBI Taxonomy" id="1623218"/>
    <lineage>
        <taxon>Bacteria</taxon>
        <taxon>Pseudomonadati</taxon>
        <taxon>Pseudomonadota</taxon>
        <taxon>Gammaproteobacteria</taxon>
        <taxon>Lysobacterales</taxon>
        <taxon>Rhodanobacteraceae</taxon>
        <taxon>Rhodanobacter</taxon>
    </lineage>
</organism>
<dbReference type="EC" id="2.7.7.65" evidence="1"/>
<dbReference type="PANTHER" id="PTHR45138">
    <property type="entry name" value="REGULATORY COMPONENTS OF SENSORY TRANSDUCTION SYSTEM"/>
    <property type="match status" value="1"/>
</dbReference>
<dbReference type="SUPFAM" id="SSF55073">
    <property type="entry name" value="Nucleotide cyclase"/>
    <property type="match status" value="1"/>
</dbReference>
<dbReference type="Proteomes" id="UP001597059">
    <property type="component" value="Unassembled WGS sequence"/>
</dbReference>
<dbReference type="PROSITE" id="PS50887">
    <property type="entry name" value="GGDEF"/>
    <property type="match status" value="1"/>
</dbReference>
<dbReference type="Gene3D" id="3.30.70.270">
    <property type="match status" value="1"/>
</dbReference>
<keyword evidence="2" id="KW-0812">Transmembrane</keyword>
<keyword evidence="2" id="KW-1133">Transmembrane helix</keyword>
<dbReference type="NCBIfam" id="TIGR00254">
    <property type="entry name" value="GGDEF"/>
    <property type="match status" value="1"/>
</dbReference>
<evidence type="ECO:0000313" key="5">
    <source>
        <dbReference type="Proteomes" id="UP001597059"/>
    </source>
</evidence>
<proteinExistence type="predicted"/>
<evidence type="ECO:0000256" key="2">
    <source>
        <dbReference type="SAM" id="Phobius"/>
    </source>
</evidence>
<accession>A0ABW4B3N1</accession>
<keyword evidence="5" id="KW-1185">Reference proteome</keyword>
<feature type="transmembrane region" description="Helical" evidence="2">
    <location>
        <begin position="12"/>
        <end position="38"/>
    </location>
</feature>
<dbReference type="SMART" id="SM00267">
    <property type="entry name" value="GGDEF"/>
    <property type="match status" value="1"/>
</dbReference>
<gene>
    <name evidence="4" type="ORF">ACFQ45_12140</name>
</gene>
<dbReference type="Pfam" id="PF00990">
    <property type="entry name" value="GGDEF"/>
    <property type="match status" value="1"/>
</dbReference>
<keyword evidence="2" id="KW-0472">Membrane</keyword>
<name>A0ABW4B3N1_9GAMM</name>
<reference evidence="5" key="1">
    <citation type="journal article" date="2019" name="Int. J. Syst. Evol. Microbiol.">
        <title>The Global Catalogue of Microorganisms (GCM) 10K type strain sequencing project: providing services to taxonomists for standard genome sequencing and annotation.</title>
        <authorList>
            <consortium name="The Broad Institute Genomics Platform"/>
            <consortium name="The Broad Institute Genome Sequencing Center for Infectious Disease"/>
            <person name="Wu L."/>
            <person name="Ma J."/>
        </authorList>
    </citation>
    <scope>NUCLEOTIDE SEQUENCE [LARGE SCALE GENOMIC DNA]</scope>
    <source>
        <strain evidence="5">JCM 30774</strain>
    </source>
</reference>
<dbReference type="InterPro" id="IPR043128">
    <property type="entry name" value="Rev_trsase/Diguanyl_cyclase"/>
</dbReference>
<dbReference type="RefSeq" id="WP_377368053.1">
    <property type="nucleotide sequence ID" value="NZ_JBHTMN010000014.1"/>
</dbReference>
<dbReference type="EMBL" id="JBHTMN010000014">
    <property type="protein sequence ID" value="MFD1384124.1"/>
    <property type="molecule type" value="Genomic_DNA"/>
</dbReference>
<feature type="domain" description="GGDEF" evidence="3">
    <location>
        <begin position="288"/>
        <end position="418"/>
    </location>
</feature>
<sequence length="451" mass="50339">MIAQRSAVNFIVLKVMAFYLIAAALVLAIFMVVSYHVLLSQQQGGLAKLANYVETVLSIKRMSPVKRDNLISHYLDDNRELFSCVALKNPRSGNSFNWVNPATEQPWREGELHSIALNASSDILLVQFNHLSMVGILFSQFGITLFAMLAQLALLVVLIWVLVRRSLRRSVFRFVKELSLINLKKPTPIQYDSSLSQFIEYRQIIGIVNRVLLSLARSREALAATNEELEQRIAFRTAALASKNKILLELNQQLSVVANTDALTQVYNRTRFDQLFSENLAFAQQHKAPLSILLIDLDNFKKVNDQYGHQVGDQVLKHSADCINKVVGQNGFVCRWGGEEFAVLLPYYDIELARCKAEHIRGSLARSRNKAFDLTVTVSIGVAELGTDEQSSEVLKRADDALYDAKAHGRNCVVCAKCPGPDTQLAFGEMEKLNKITLDAEQAPNLGGSKA</sequence>
<dbReference type="CDD" id="cd01949">
    <property type="entry name" value="GGDEF"/>
    <property type="match status" value="1"/>
</dbReference>
<dbReference type="InterPro" id="IPR029787">
    <property type="entry name" value="Nucleotide_cyclase"/>
</dbReference>
<feature type="transmembrane region" description="Helical" evidence="2">
    <location>
        <begin position="141"/>
        <end position="163"/>
    </location>
</feature>
<dbReference type="InterPro" id="IPR050469">
    <property type="entry name" value="Diguanylate_Cyclase"/>
</dbReference>
<dbReference type="InterPro" id="IPR000160">
    <property type="entry name" value="GGDEF_dom"/>
</dbReference>
<protein>
    <recommendedName>
        <fullName evidence="1">diguanylate cyclase</fullName>
        <ecNumber evidence="1">2.7.7.65</ecNumber>
    </recommendedName>
</protein>
<evidence type="ECO:0000256" key="1">
    <source>
        <dbReference type="ARBA" id="ARBA00012528"/>
    </source>
</evidence>
<dbReference type="PANTHER" id="PTHR45138:SF26">
    <property type="entry name" value="DIGUANYLATE CYCLASE"/>
    <property type="match status" value="1"/>
</dbReference>